<accession>A0ABV0PE26</accession>
<dbReference type="Proteomes" id="UP001476798">
    <property type="component" value="Unassembled WGS sequence"/>
</dbReference>
<proteinExistence type="predicted"/>
<evidence type="ECO:0000313" key="2">
    <source>
        <dbReference type="Proteomes" id="UP001476798"/>
    </source>
</evidence>
<dbReference type="EMBL" id="JAHRIO010070983">
    <property type="protein sequence ID" value="MEQ2181718.1"/>
    <property type="molecule type" value="Genomic_DNA"/>
</dbReference>
<evidence type="ECO:0000313" key="1">
    <source>
        <dbReference type="EMBL" id="MEQ2181718.1"/>
    </source>
</evidence>
<reference evidence="1 2" key="1">
    <citation type="submission" date="2021-06" db="EMBL/GenBank/DDBJ databases">
        <authorList>
            <person name="Palmer J.M."/>
        </authorList>
    </citation>
    <scope>NUCLEOTIDE SEQUENCE [LARGE SCALE GENOMIC DNA]</scope>
    <source>
        <strain evidence="1 2">GA_2019</strain>
        <tissue evidence="1">Muscle</tissue>
    </source>
</reference>
<protein>
    <submittedName>
        <fullName evidence="1">Uncharacterized protein</fullName>
    </submittedName>
</protein>
<feature type="non-terminal residue" evidence="1">
    <location>
        <position position="104"/>
    </location>
</feature>
<organism evidence="1 2">
    <name type="scientific">Goodea atripinnis</name>
    <dbReference type="NCBI Taxonomy" id="208336"/>
    <lineage>
        <taxon>Eukaryota</taxon>
        <taxon>Metazoa</taxon>
        <taxon>Chordata</taxon>
        <taxon>Craniata</taxon>
        <taxon>Vertebrata</taxon>
        <taxon>Euteleostomi</taxon>
        <taxon>Actinopterygii</taxon>
        <taxon>Neopterygii</taxon>
        <taxon>Teleostei</taxon>
        <taxon>Neoteleostei</taxon>
        <taxon>Acanthomorphata</taxon>
        <taxon>Ovalentaria</taxon>
        <taxon>Atherinomorphae</taxon>
        <taxon>Cyprinodontiformes</taxon>
        <taxon>Goodeidae</taxon>
        <taxon>Goodea</taxon>
    </lineage>
</organism>
<comment type="caution">
    <text evidence="1">The sequence shown here is derived from an EMBL/GenBank/DDBJ whole genome shotgun (WGS) entry which is preliminary data.</text>
</comment>
<gene>
    <name evidence="1" type="ORF">GOODEAATRI_014427</name>
</gene>
<sequence length="104" mass="11506">MSSMYIYHLDISEHTEEEQFRQTSSASYTHPLLRPPIILESALLCGAAVGRSFPNSVINKCLYSVGSYSHSNSPLECSAFPLVPAHVQEHGVVLFELRNRVGSV</sequence>
<keyword evidence="2" id="KW-1185">Reference proteome</keyword>
<name>A0ABV0PE26_9TELE</name>